<evidence type="ECO:0000256" key="6">
    <source>
        <dbReference type="RuleBase" id="RU361157"/>
    </source>
</evidence>
<proteinExistence type="inferred from homology"/>
<dbReference type="STRING" id="1760988.SAMN02949497_3668"/>
<comment type="similarity">
    <text evidence="2 6">Belongs to the ABC-2 integral membrane protein family.</text>
</comment>
<dbReference type="EMBL" id="FXAM01000001">
    <property type="protein sequence ID" value="SMF96276.1"/>
    <property type="molecule type" value="Genomic_DNA"/>
</dbReference>
<sequence length="254" mass="27538">MLQLIALQTLLFREIYRFVRIWPQTILPAAITTSLYFLIFGTLIGSRVGPMQGISYMDYIMPGVVLMSVVTNAYGNVVASFYSTKFQRNIEEMLVAPLSRWVILAGYVGGGVARGVAVGSVVGGIGMFFSPVPMLHPEIVAGMFLLTAALFSLAGFVNAIYANSFDDISIVPNFVLTPLVYLGGVFYSVDLLPGIWRTVSLGNPILYMVSVFRYGFLGVSDVDIGTGFLIVTAAILALLLWALVLLRRGTGLKA</sequence>
<feature type="transmembrane region" description="Helical" evidence="6">
    <location>
        <begin position="27"/>
        <end position="48"/>
    </location>
</feature>
<feature type="domain" description="ABC transmembrane type-2" evidence="7">
    <location>
        <begin position="20"/>
        <end position="249"/>
    </location>
</feature>
<protein>
    <recommendedName>
        <fullName evidence="6">Transport permease protein</fullName>
    </recommendedName>
</protein>
<feature type="transmembrane region" description="Helical" evidence="6">
    <location>
        <begin position="102"/>
        <end position="129"/>
    </location>
</feature>
<dbReference type="PANTHER" id="PTHR43332:SF2">
    <property type="entry name" value="INNER MEMBRANE TRANSPORT PERMEASE YADH"/>
    <property type="match status" value="1"/>
</dbReference>
<dbReference type="AlphaFoldDB" id="A0A1Y6D113"/>
<dbReference type="PRINTS" id="PR00164">
    <property type="entry name" value="ABC2TRNSPORT"/>
</dbReference>
<dbReference type="PIRSF" id="PIRSF006648">
    <property type="entry name" value="DrrB"/>
    <property type="match status" value="1"/>
</dbReference>
<keyword evidence="3 6" id="KW-0812">Transmembrane</keyword>
<evidence type="ECO:0000256" key="2">
    <source>
        <dbReference type="ARBA" id="ARBA00007783"/>
    </source>
</evidence>
<feature type="transmembrane region" description="Helical" evidence="6">
    <location>
        <begin position="141"/>
        <end position="162"/>
    </location>
</feature>
<gene>
    <name evidence="8" type="ORF">SAMN02949497_3668</name>
</gene>
<dbReference type="GO" id="GO:0043190">
    <property type="term" value="C:ATP-binding cassette (ABC) transporter complex"/>
    <property type="evidence" value="ECO:0007669"/>
    <property type="project" value="InterPro"/>
</dbReference>
<organism evidence="8 9">
    <name type="scientific">Methylomagnum ishizawai</name>
    <dbReference type="NCBI Taxonomy" id="1760988"/>
    <lineage>
        <taxon>Bacteria</taxon>
        <taxon>Pseudomonadati</taxon>
        <taxon>Pseudomonadota</taxon>
        <taxon>Gammaproteobacteria</taxon>
        <taxon>Methylococcales</taxon>
        <taxon>Methylococcaceae</taxon>
        <taxon>Methylomagnum</taxon>
    </lineage>
</organism>
<accession>A0A1Y6D113</accession>
<evidence type="ECO:0000313" key="9">
    <source>
        <dbReference type="Proteomes" id="UP000192923"/>
    </source>
</evidence>
<dbReference type="InterPro" id="IPR000412">
    <property type="entry name" value="ABC_2_transport"/>
</dbReference>
<dbReference type="PROSITE" id="PS51012">
    <property type="entry name" value="ABC_TM2"/>
    <property type="match status" value="1"/>
</dbReference>
<evidence type="ECO:0000256" key="3">
    <source>
        <dbReference type="ARBA" id="ARBA00022692"/>
    </source>
</evidence>
<feature type="transmembrane region" description="Helical" evidence="6">
    <location>
        <begin position="225"/>
        <end position="246"/>
    </location>
</feature>
<evidence type="ECO:0000256" key="4">
    <source>
        <dbReference type="ARBA" id="ARBA00022989"/>
    </source>
</evidence>
<dbReference type="Pfam" id="PF01061">
    <property type="entry name" value="ABC2_membrane"/>
    <property type="match status" value="1"/>
</dbReference>
<comment type="subcellular location">
    <subcellularLocation>
        <location evidence="6">Cell inner membrane</location>
        <topology evidence="6">Multi-pass membrane protein</topology>
    </subcellularLocation>
    <subcellularLocation>
        <location evidence="1">Membrane</location>
        <topology evidence="1">Multi-pass membrane protein</topology>
    </subcellularLocation>
</comment>
<evidence type="ECO:0000256" key="1">
    <source>
        <dbReference type="ARBA" id="ARBA00004141"/>
    </source>
</evidence>
<evidence type="ECO:0000313" key="8">
    <source>
        <dbReference type="EMBL" id="SMF96276.1"/>
    </source>
</evidence>
<dbReference type="InterPro" id="IPR047817">
    <property type="entry name" value="ABC2_TM_bact-type"/>
</dbReference>
<keyword evidence="6" id="KW-1003">Cell membrane</keyword>
<evidence type="ECO:0000256" key="5">
    <source>
        <dbReference type="ARBA" id="ARBA00023136"/>
    </source>
</evidence>
<dbReference type="GO" id="GO:0140359">
    <property type="term" value="F:ABC-type transporter activity"/>
    <property type="evidence" value="ECO:0007669"/>
    <property type="project" value="InterPro"/>
</dbReference>
<dbReference type="InterPro" id="IPR052522">
    <property type="entry name" value="ABC-2_transport_permease"/>
</dbReference>
<dbReference type="PANTHER" id="PTHR43332">
    <property type="entry name" value="INNER MEMBRANE TRANSPORT PERMEASE YADH-RELATED"/>
    <property type="match status" value="1"/>
</dbReference>
<feature type="transmembrane region" description="Helical" evidence="6">
    <location>
        <begin position="60"/>
        <end position="82"/>
    </location>
</feature>
<dbReference type="RefSeq" id="WP_085215174.1">
    <property type="nucleotide sequence ID" value="NZ_FXAM01000001.1"/>
</dbReference>
<name>A0A1Y6D113_9GAMM</name>
<feature type="transmembrane region" description="Helical" evidence="6">
    <location>
        <begin position="168"/>
        <end position="189"/>
    </location>
</feature>
<evidence type="ECO:0000259" key="7">
    <source>
        <dbReference type="PROSITE" id="PS51012"/>
    </source>
</evidence>
<keyword evidence="9" id="KW-1185">Reference proteome</keyword>
<dbReference type="NCBIfam" id="NF011648">
    <property type="entry name" value="PRK15066.1"/>
    <property type="match status" value="1"/>
</dbReference>
<keyword evidence="6" id="KW-0813">Transport</keyword>
<keyword evidence="5 6" id="KW-0472">Membrane</keyword>
<dbReference type="OrthoDB" id="9804001at2"/>
<dbReference type="Proteomes" id="UP000192923">
    <property type="component" value="Unassembled WGS sequence"/>
</dbReference>
<dbReference type="InterPro" id="IPR013525">
    <property type="entry name" value="ABC2_TM"/>
</dbReference>
<keyword evidence="4 6" id="KW-1133">Transmembrane helix</keyword>
<reference evidence="8 9" key="1">
    <citation type="submission" date="2016-12" db="EMBL/GenBank/DDBJ databases">
        <authorList>
            <person name="Song W.-J."/>
            <person name="Kurnit D.M."/>
        </authorList>
    </citation>
    <scope>NUCLEOTIDE SEQUENCE [LARGE SCALE GENOMIC DNA]</scope>
    <source>
        <strain evidence="8 9">175</strain>
    </source>
</reference>